<dbReference type="PROSITE" id="PS50181">
    <property type="entry name" value="FBOX"/>
    <property type="match status" value="1"/>
</dbReference>
<dbReference type="InterPro" id="IPR001810">
    <property type="entry name" value="F-box_dom"/>
</dbReference>
<reference evidence="2 3" key="1">
    <citation type="journal article" date="2015" name="BMC Genomics">
        <title>The genome of the truffle-parasite Tolypocladium ophioglossoides and the evolution of antifungal peptaibiotics.</title>
        <authorList>
            <person name="Quandt C.A."/>
            <person name="Bushley K.E."/>
            <person name="Spatafora J.W."/>
        </authorList>
    </citation>
    <scope>NUCLEOTIDE SEQUENCE [LARGE SCALE GENOMIC DNA]</scope>
    <source>
        <strain evidence="2 3">CBS 100239</strain>
    </source>
</reference>
<protein>
    <recommendedName>
        <fullName evidence="1">F-box domain-containing protein</fullName>
    </recommendedName>
</protein>
<dbReference type="OrthoDB" id="4986826at2759"/>
<dbReference type="SUPFAM" id="SSF81383">
    <property type="entry name" value="F-box domain"/>
    <property type="match status" value="1"/>
</dbReference>
<proteinExistence type="predicted"/>
<organism evidence="2 3">
    <name type="scientific">Tolypocladium ophioglossoides (strain CBS 100239)</name>
    <name type="common">Snaketongue truffleclub</name>
    <name type="synonym">Elaphocordyceps ophioglossoides</name>
    <dbReference type="NCBI Taxonomy" id="1163406"/>
    <lineage>
        <taxon>Eukaryota</taxon>
        <taxon>Fungi</taxon>
        <taxon>Dikarya</taxon>
        <taxon>Ascomycota</taxon>
        <taxon>Pezizomycotina</taxon>
        <taxon>Sordariomycetes</taxon>
        <taxon>Hypocreomycetidae</taxon>
        <taxon>Hypocreales</taxon>
        <taxon>Ophiocordycipitaceae</taxon>
        <taxon>Tolypocladium</taxon>
    </lineage>
</organism>
<name>A0A0L0NBZ1_TOLOC</name>
<sequence>MDALPAELLHEIVTHLSPSSRKHARLASRRFNTILAQRPFSILPSFIDPAVALSTLGSTVADLSRRPHSIWSPRCSVPEDLPVPQSFLLAVYVALKGQSWRPLALALAWEPESSSEEESVDGFSSGEEPGRQITVAGLRARLGRKDITEDTLRQAMFRYALYLSYIYDGTGEAPQLWVFHTELWAGKA</sequence>
<comment type="caution">
    <text evidence="2">The sequence shown here is derived from an EMBL/GenBank/DDBJ whole genome shotgun (WGS) entry which is preliminary data.</text>
</comment>
<evidence type="ECO:0000313" key="3">
    <source>
        <dbReference type="Proteomes" id="UP000036947"/>
    </source>
</evidence>
<dbReference type="SMART" id="SM00256">
    <property type="entry name" value="FBOX"/>
    <property type="match status" value="1"/>
</dbReference>
<accession>A0A0L0NBZ1</accession>
<dbReference type="EMBL" id="LFRF01000008">
    <property type="protein sequence ID" value="KND91588.1"/>
    <property type="molecule type" value="Genomic_DNA"/>
</dbReference>
<evidence type="ECO:0000259" key="1">
    <source>
        <dbReference type="PROSITE" id="PS50181"/>
    </source>
</evidence>
<dbReference type="AlphaFoldDB" id="A0A0L0NBZ1"/>
<feature type="domain" description="F-box" evidence="1">
    <location>
        <begin position="1"/>
        <end position="43"/>
    </location>
</feature>
<gene>
    <name evidence="2" type="ORF">TOPH_03598</name>
</gene>
<dbReference type="Pfam" id="PF00646">
    <property type="entry name" value="F-box"/>
    <property type="match status" value="1"/>
</dbReference>
<dbReference type="CDD" id="cd09917">
    <property type="entry name" value="F-box_SF"/>
    <property type="match status" value="1"/>
</dbReference>
<dbReference type="InterPro" id="IPR036047">
    <property type="entry name" value="F-box-like_dom_sf"/>
</dbReference>
<dbReference type="Proteomes" id="UP000036947">
    <property type="component" value="Unassembled WGS sequence"/>
</dbReference>
<keyword evidence="3" id="KW-1185">Reference proteome</keyword>
<evidence type="ECO:0000313" key="2">
    <source>
        <dbReference type="EMBL" id="KND91588.1"/>
    </source>
</evidence>